<protein>
    <submittedName>
        <fullName evidence="1">Uncharacterized protein</fullName>
    </submittedName>
</protein>
<sequence length="80" mass="8535">MWADSCTDTGPAVRSSLSSVSCEEATSTRLIMKETLDRNRLFRVPDEPPGRAMDMGSESHLCRVAGCEATPVVKGACDSG</sequence>
<proteinExistence type="predicted"/>
<accession>A0ACB1KHE8</accession>
<dbReference type="EMBL" id="CATOBB020001003">
    <property type="protein sequence ID" value="CAM9216174.1"/>
    <property type="molecule type" value="Genomic_DNA"/>
</dbReference>
<evidence type="ECO:0000313" key="1">
    <source>
        <dbReference type="EMBL" id="CAM9216174.1"/>
    </source>
</evidence>
<comment type="caution">
    <text evidence="1">The sequence shown here is derived from an EMBL/GenBank/DDBJ whole genome shotgun (WGS) entry which is preliminary data.</text>
</comment>
<reference evidence="1" key="1">
    <citation type="submission" date="2025-03" db="EMBL/GenBank/DDBJ databases">
        <authorList>
            <consortium name="ELIXIR-Norway"/>
            <consortium name="Elixir Norway"/>
        </authorList>
    </citation>
    <scope>NUCLEOTIDE SEQUENCE</scope>
</reference>
<gene>
    <name evidence="1" type="ORF">MRATA1EN22A_LOCUS29994</name>
</gene>
<evidence type="ECO:0000313" key="2">
    <source>
        <dbReference type="Proteomes" id="UP001162501"/>
    </source>
</evidence>
<dbReference type="Proteomes" id="UP001162501">
    <property type="component" value="Unassembled WGS sequence"/>
</dbReference>
<organism evidence="1 2">
    <name type="scientific">Rangifer tarandus platyrhynchus</name>
    <name type="common">Svalbard reindeer</name>
    <dbReference type="NCBI Taxonomy" id="3082113"/>
    <lineage>
        <taxon>Eukaryota</taxon>
        <taxon>Metazoa</taxon>
        <taxon>Chordata</taxon>
        <taxon>Craniata</taxon>
        <taxon>Vertebrata</taxon>
        <taxon>Euteleostomi</taxon>
        <taxon>Mammalia</taxon>
        <taxon>Eutheria</taxon>
        <taxon>Laurasiatheria</taxon>
        <taxon>Artiodactyla</taxon>
        <taxon>Ruminantia</taxon>
        <taxon>Pecora</taxon>
        <taxon>Cervidae</taxon>
        <taxon>Odocoileinae</taxon>
        <taxon>Rangifer</taxon>
    </lineage>
</organism>
<name>A0ACB1KHE8_RANTA</name>